<accession>A0A8K0NPI1</accession>
<dbReference type="InterPro" id="IPR001810">
    <property type="entry name" value="F-box_dom"/>
</dbReference>
<protein>
    <recommendedName>
        <fullName evidence="1">F-box domain-containing protein</fullName>
    </recommendedName>
</protein>
<dbReference type="Proteomes" id="UP000812966">
    <property type="component" value="Unassembled WGS sequence"/>
</dbReference>
<dbReference type="EMBL" id="JABELV010000108">
    <property type="protein sequence ID" value="KAG7530818.1"/>
    <property type="molecule type" value="Genomic_DNA"/>
</dbReference>
<organism evidence="2 3">
    <name type="scientific">Filobasidium floriforme</name>
    <dbReference type="NCBI Taxonomy" id="5210"/>
    <lineage>
        <taxon>Eukaryota</taxon>
        <taxon>Fungi</taxon>
        <taxon>Dikarya</taxon>
        <taxon>Basidiomycota</taxon>
        <taxon>Agaricomycotina</taxon>
        <taxon>Tremellomycetes</taxon>
        <taxon>Filobasidiales</taxon>
        <taxon>Filobasidiaceae</taxon>
        <taxon>Filobasidium</taxon>
    </lineage>
</organism>
<name>A0A8K0NPI1_9TREE</name>
<dbReference type="AlphaFoldDB" id="A0A8K0NPI1"/>
<evidence type="ECO:0000313" key="2">
    <source>
        <dbReference type="EMBL" id="KAG7530818.1"/>
    </source>
</evidence>
<reference evidence="2" key="1">
    <citation type="submission" date="2020-04" db="EMBL/GenBank/DDBJ databases">
        <title>Analysis of mating type loci in Filobasidium floriforme.</title>
        <authorList>
            <person name="Nowrousian M."/>
        </authorList>
    </citation>
    <scope>NUCLEOTIDE SEQUENCE</scope>
    <source>
        <strain evidence="2">CBS 6242</strain>
    </source>
</reference>
<feature type="domain" description="F-box" evidence="1">
    <location>
        <begin position="108"/>
        <end position="160"/>
    </location>
</feature>
<keyword evidence="3" id="KW-1185">Reference proteome</keyword>
<proteinExistence type="predicted"/>
<dbReference type="PROSITE" id="PS50181">
    <property type="entry name" value="FBOX"/>
    <property type="match status" value="1"/>
</dbReference>
<evidence type="ECO:0000313" key="3">
    <source>
        <dbReference type="Proteomes" id="UP000812966"/>
    </source>
</evidence>
<evidence type="ECO:0000259" key="1">
    <source>
        <dbReference type="PROSITE" id="PS50181"/>
    </source>
</evidence>
<gene>
    <name evidence="2" type="ORF">FFLO_04797</name>
</gene>
<sequence length="436" mass="49356">MPYHSSGKPSTFWGRDYNALGLHNLTDHAYYGCELPSGNIRGFKGDVNLVDLLAGPVCPIPELEQFLVAIAAREEPGGAPAVSVGASDEGESAVDATCVEAIQAKARSVNLTDLPPELIYQIAGHIDDLKMVLNLATTCVRLLRILTPEISQIRTNWLQDFGQAGYPHEPWSFKRVLAIKSLDETPYQGFIDNAKANIMAAAERRGRANNLEDDVAASIRWLDALRWPKWHWPCDNHIKPGEHHIGDDLHTLTEPEKCVRVIEARDKLENSKLDFKQRKLNPSPELREYQKTHDMPGLYGRTEWAFQERLAGIHWQDRQAALRELPAKHLDGKPMLVGKEHYRIVNLDTKEHVDTDAMLGDGVLLPQVLFWSVFYQSIGPPAPWAGHRLSYEAIPCVQREFTSSWKVESPQLDTIDVREKLCKHFCTRRFGFFKRS</sequence>
<comment type="caution">
    <text evidence="2">The sequence shown here is derived from an EMBL/GenBank/DDBJ whole genome shotgun (WGS) entry which is preliminary data.</text>
</comment>